<dbReference type="EMBL" id="JAFBCY010000002">
    <property type="protein sequence ID" value="MBM7851281.1"/>
    <property type="molecule type" value="Genomic_DNA"/>
</dbReference>
<dbReference type="Proteomes" id="UP001143400">
    <property type="component" value="Unassembled WGS sequence"/>
</dbReference>
<gene>
    <name evidence="1" type="ORF">GCM10008170_03580</name>
    <name evidence="2" type="ORF">JOD31_001506</name>
</gene>
<dbReference type="EMBL" id="BSFF01000001">
    <property type="protein sequence ID" value="GLK54339.1"/>
    <property type="molecule type" value="Genomic_DNA"/>
</dbReference>
<name>A0A9W6IS32_9HYPH</name>
<sequence>MTHEEAFAALVADPADYPQLFPPVGATITTDQLADLLDLTPTRVQTLVRQGIIPQTSRGRYDRRDAVRAYSADMRKRAAGRGSANPEWTAAKTRAAEAQAVKLETANALARGDLLSAADVKAEWALILTDVRAAMLAVPSRLPELDRAAVARVDAEIRAALEGLSNG</sequence>
<evidence type="ECO:0000313" key="4">
    <source>
        <dbReference type="Proteomes" id="UP001143400"/>
    </source>
</evidence>
<dbReference type="RefSeq" id="WP_204949678.1">
    <property type="nucleotide sequence ID" value="NZ_BSFF01000001.1"/>
</dbReference>
<comment type="caution">
    <text evidence="1">The sequence shown here is derived from an EMBL/GenBank/DDBJ whole genome shotgun (WGS) entry which is preliminary data.</text>
</comment>
<evidence type="ECO:0000313" key="3">
    <source>
        <dbReference type="Proteomes" id="UP000758856"/>
    </source>
</evidence>
<dbReference type="Proteomes" id="UP000758856">
    <property type="component" value="Unassembled WGS sequence"/>
</dbReference>
<organism evidence="1 4">
    <name type="scientific">Methylopila capsulata</name>
    <dbReference type="NCBI Taxonomy" id="61654"/>
    <lineage>
        <taxon>Bacteria</taxon>
        <taxon>Pseudomonadati</taxon>
        <taxon>Pseudomonadota</taxon>
        <taxon>Alphaproteobacteria</taxon>
        <taxon>Hyphomicrobiales</taxon>
        <taxon>Methylopilaceae</taxon>
        <taxon>Methylopila</taxon>
    </lineage>
</organism>
<reference evidence="2 3" key="2">
    <citation type="submission" date="2021-01" db="EMBL/GenBank/DDBJ databases">
        <title>Genomic Encyclopedia of Type Strains, Phase IV (KMG-IV): sequencing the most valuable type-strain genomes for metagenomic binning, comparative biology and taxonomic classification.</title>
        <authorList>
            <person name="Goeker M."/>
        </authorList>
    </citation>
    <scope>NUCLEOTIDE SEQUENCE [LARGE SCALE GENOMIC DNA]</scope>
    <source>
        <strain evidence="2 3">DSM 6130</strain>
    </source>
</reference>
<evidence type="ECO:0000313" key="1">
    <source>
        <dbReference type="EMBL" id="GLK54339.1"/>
    </source>
</evidence>
<reference evidence="1" key="1">
    <citation type="journal article" date="2014" name="Int. J. Syst. Evol. Microbiol.">
        <title>Complete genome sequence of Corynebacterium casei LMG S-19264T (=DSM 44701T), isolated from a smear-ripened cheese.</title>
        <authorList>
            <consortium name="US DOE Joint Genome Institute (JGI-PGF)"/>
            <person name="Walter F."/>
            <person name="Albersmeier A."/>
            <person name="Kalinowski J."/>
            <person name="Ruckert C."/>
        </authorList>
    </citation>
    <scope>NUCLEOTIDE SEQUENCE</scope>
    <source>
        <strain evidence="1">VKM B-1606</strain>
    </source>
</reference>
<evidence type="ECO:0000313" key="2">
    <source>
        <dbReference type="EMBL" id="MBM7851281.1"/>
    </source>
</evidence>
<dbReference type="AlphaFoldDB" id="A0A9W6IS32"/>
<reference evidence="1" key="3">
    <citation type="submission" date="2023-01" db="EMBL/GenBank/DDBJ databases">
        <authorList>
            <person name="Sun Q."/>
            <person name="Evtushenko L."/>
        </authorList>
    </citation>
    <scope>NUCLEOTIDE SEQUENCE</scope>
    <source>
        <strain evidence="1">VKM B-1606</strain>
    </source>
</reference>
<keyword evidence="3" id="KW-1185">Reference proteome</keyword>
<protein>
    <submittedName>
        <fullName evidence="2">Phage terminase Nu1 subunit (DNA packaging protein)</fullName>
    </submittedName>
</protein>
<accession>A0A9W6IS32</accession>
<proteinExistence type="predicted"/>